<dbReference type="STRING" id="268739.Nmlp_1821"/>
<proteinExistence type="predicted"/>
<dbReference type="KEGG" id="nmo:Nmlp_1821"/>
<evidence type="ECO:0000256" key="2">
    <source>
        <dbReference type="SAM" id="Phobius"/>
    </source>
</evidence>
<accession>M1Y0M0</accession>
<keyword evidence="2" id="KW-1133">Transmembrane helix</keyword>
<keyword evidence="4" id="KW-1185">Reference proteome</keyword>
<feature type="transmembrane region" description="Helical" evidence="2">
    <location>
        <begin position="42"/>
        <end position="62"/>
    </location>
</feature>
<sequence length="130" mass="12419">MAASSRIPIATGTTGGGGPSPTAGLVAKHGGGPLEEHARPAAALYVPCGVGAGAAFLAGAPLPGGGLGAPGVAVAARAVYGVALVIGGTVFWIRRVPGTEPDRRETATFGTVHIVYGVALGVVVASGVLA</sequence>
<gene>
    <name evidence="3" type="ordered locus">Nmlp_1821</name>
</gene>
<reference evidence="3 4" key="1">
    <citation type="journal article" date="2013" name="Genome Announc.">
        <title>Genome of the haloarchaeon Natronomonas moolapensis, a neutrophilic member of a previously haloalkaliphilic genus.</title>
        <authorList>
            <person name="Dyall-Smith M.L."/>
            <person name="Pfeiffer F."/>
            <person name="Oberwinkler T."/>
            <person name="Klee K."/>
            <person name="Rampp M."/>
            <person name="Palm P."/>
            <person name="Gross K."/>
            <person name="Schuster S.C."/>
            <person name="Oesterhelt D."/>
        </authorList>
    </citation>
    <scope>NUCLEOTIDE SEQUENCE [LARGE SCALE GENOMIC DNA]</scope>
    <source>
        <strain evidence="4">DSM 18674 / JCM 14361 / 8.8.11</strain>
    </source>
</reference>
<evidence type="ECO:0000313" key="3">
    <source>
        <dbReference type="EMBL" id="CCQ36008.1"/>
    </source>
</evidence>
<keyword evidence="2" id="KW-0812">Transmembrane</keyword>
<dbReference type="Proteomes" id="UP000011867">
    <property type="component" value="Chromosome"/>
</dbReference>
<keyword evidence="2" id="KW-0472">Membrane</keyword>
<feature type="transmembrane region" description="Helical" evidence="2">
    <location>
        <begin position="74"/>
        <end position="94"/>
    </location>
</feature>
<dbReference type="EMBL" id="HF582854">
    <property type="protein sequence ID" value="CCQ36008.1"/>
    <property type="molecule type" value="Genomic_DNA"/>
</dbReference>
<feature type="transmembrane region" description="Helical" evidence="2">
    <location>
        <begin position="106"/>
        <end position="129"/>
    </location>
</feature>
<evidence type="ECO:0000256" key="1">
    <source>
        <dbReference type="SAM" id="MobiDB-lite"/>
    </source>
</evidence>
<organism evidence="3 4">
    <name type="scientific">Natronomonas moolapensis (strain DSM 18674 / CECT 7526 / JCM 14361 / 8.8.11)</name>
    <dbReference type="NCBI Taxonomy" id="268739"/>
    <lineage>
        <taxon>Archaea</taxon>
        <taxon>Methanobacteriati</taxon>
        <taxon>Methanobacteriota</taxon>
        <taxon>Stenosarchaea group</taxon>
        <taxon>Halobacteria</taxon>
        <taxon>Halobacteriales</taxon>
        <taxon>Natronomonadaceae</taxon>
        <taxon>Natronomonas</taxon>
    </lineage>
</organism>
<name>M1Y0M0_NATM8</name>
<dbReference type="AlphaFoldDB" id="M1Y0M0"/>
<protein>
    <submittedName>
        <fullName evidence="3">Uncharacterized protein</fullName>
    </submittedName>
</protein>
<dbReference type="HOGENOM" id="CLU_1860652_0_0_2"/>
<feature type="region of interest" description="Disordered" evidence="1">
    <location>
        <begin position="1"/>
        <end position="32"/>
    </location>
</feature>
<evidence type="ECO:0000313" key="4">
    <source>
        <dbReference type="Proteomes" id="UP000011867"/>
    </source>
</evidence>